<accession>A0ABR0ZJS1</accession>
<evidence type="ECO:0000313" key="3">
    <source>
        <dbReference type="EMBL" id="KAK6484705.1"/>
    </source>
</evidence>
<dbReference type="InterPro" id="IPR042307">
    <property type="entry name" value="Reeler_sf"/>
</dbReference>
<comment type="caution">
    <text evidence="3">The sequence shown here is derived from an EMBL/GenBank/DDBJ whole genome shotgun (WGS) entry which is preliminary data.</text>
</comment>
<evidence type="ECO:0000313" key="4">
    <source>
        <dbReference type="Proteomes" id="UP001369086"/>
    </source>
</evidence>
<evidence type="ECO:0000259" key="2">
    <source>
        <dbReference type="PROSITE" id="PS51019"/>
    </source>
</evidence>
<feature type="signal peptide" evidence="1">
    <location>
        <begin position="1"/>
        <end position="22"/>
    </location>
</feature>
<gene>
    <name evidence="3" type="ORF">HHUSO_G12532</name>
</gene>
<dbReference type="PANTHER" id="PTHR45828:SF44">
    <property type="entry name" value="FERRIC-CHELATE REDUCTASE 1-RELATED"/>
    <property type="match status" value="1"/>
</dbReference>
<protein>
    <submittedName>
        <fullName evidence="3">Ferric-chelate reductase 1</fullName>
    </submittedName>
</protein>
<keyword evidence="1" id="KW-0732">Signal</keyword>
<dbReference type="CDD" id="cd08544">
    <property type="entry name" value="Reeler"/>
    <property type="match status" value="1"/>
</dbReference>
<organism evidence="3 4">
    <name type="scientific">Huso huso</name>
    <name type="common">Beluga</name>
    <name type="synonym">Acipenser huso</name>
    <dbReference type="NCBI Taxonomy" id="61971"/>
    <lineage>
        <taxon>Eukaryota</taxon>
        <taxon>Metazoa</taxon>
        <taxon>Chordata</taxon>
        <taxon>Craniata</taxon>
        <taxon>Vertebrata</taxon>
        <taxon>Euteleostomi</taxon>
        <taxon>Actinopterygii</taxon>
        <taxon>Chondrostei</taxon>
        <taxon>Acipenseriformes</taxon>
        <taxon>Acipenseridae</taxon>
        <taxon>Huso</taxon>
    </lineage>
</organism>
<feature type="domain" description="Reelin" evidence="2">
    <location>
        <begin position="13"/>
        <end position="174"/>
    </location>
</feature>
<keyword evidence="4" id="KW-1185">Reference proteome</keyword>
<sequence>MEKLSFFLFLLIVGNFLLVVTCYPNGQVTPSCINMIPDHGVSAQTTLAPYNITASKNTYSPGEKITGSDPFEGFLLQARRAGGTAAVGTFTVTDTANSQGLDCNGPNSAVSHKSSTGLTKIQATWVAPSSSAGDLEFRATFVKSKTTFWVQVKSSQVTFNTTAPASSSSSFNPNIMLHLPLILFVSGILMCYRQTDLKATGINMYSSFKNWALTNSVNSLSV</sequence>
<evidence type="ECO:0000256" key="1">
    <source>
        <dbReference type="SAM" id="SignalP"/>
    </source>
</evidence>
<dbReference type="EMBL" id="JAHFZB010000010">
    <property type="protein sequence ID" value="KAK6484705.1"/>
    <property type="molecule type" value="Genomic_DNA"/>
</dbReference>
<dbReference type="Pfam" id="PF02014">
    <property type="entry name" value="Reeler"/>
    <property type="match status" value="1"/>
</dbReference>
<dbReference type="Proteomes" id="UP001369086">
    <property type="component" value="Unassembled WGS sequence"/>
</dbReference>
<dbReference type="PROSITE" id="PS51019">
    <property type="entry name" value="REELIN"/>
    <property type="match status" value="1"/>
</dbReference>
<dbReference type="InterPro" id="IPR051237">
    <property type="entry name" value="Ferric-chelate_Red/DefProt"/>
</dbReference>
<dbReference type="InterPro" id="IPR002861">
    <property type="entry name" value="Reeler_dom"/>
</dbReference>
<dbReference type="Gene3D" id="2.60.40.4060">
    <property type="entry name" value="Reeler domain"/>
    <property type="match status" value="1"/>
</dbReference>
<reference evidence="3 4" key="1">
    <citation type="submission" date="2021-05" db="EMBL/GenBank/DDBJ databases">
        <authorList>
            <person name="Zahm M."/>
            <person name="Klopp C."/>
            <person name="Cabau C."/>
            <person name="Kuhl H."/>
            <person name="Suciu R."/>
            <person name="Ciorpac M."/>
            <person name="Holostenco D."/>
            <person name="Gessner J."/>
            <person name="Wuertz S."/>
            <person name="Hohne C."/>
            <person name="Stock M."/>
            <person name="Gislard M."/>
            <person name="Lluch J."/>
            <person name="Milhes M."/>
            <person name="Lampietro C."/>
            <person name="Lopez Roques C."/>
            <person name="Donnadieu C."/>
            <person name="Du K."/>
            <person name="Schartl M."/>
            <person name="Guiguen Y."/>
        </authorList>
    </citation>
    <scope>NUCLEOTIDE SEQUENCE [LARGE SCALE GENOMIC DNA]</scope>
    <source>
        <strain evidence="3">Hh-F2</strain>
        <tissue evidence="3">Blood</tissue>
    </source>
</reference>
<feature type="chain" id="PRO_5045200623" evidence="1">
    <location>
        <begin position="23"/>
        <end position="222"/>
    </location>
</feature>
<name>A0ABR0ZJS1_HUSHU</name>
<proteinExistence type="predicted"/>
<dbReference type="PANTHER" id="PTHR45828">
    <property type="entry name" value="CYTOCHROME B561/FERRIC REDUCTASE TRANSMEMBRANE"/>
    <property type="match status" value="1"/>
</dbReference>